<dbReference type="AlphaFoldDB" id="E9HEK7"/>
<dbReference type="Proteomes" id="UP000000305">
    <property type="component" value="Unassembled WGS sequence"/>
</dbReference>
<organism evidence="1 2">
    <name type="scientific">Daphnia pulex</name>
    <name type="common">Water flea</name>
    <dbReference type="NCBI Taxonomy" id="6669"/>
    <lineage>
        <taxon>Eukaryota</taxon>
        <taxon>Metazoa</taxon>
        <taxon>Ecdysozoa</taxon>
        <taxon>Arthropoda</taxon>
        <taxon>Crustacea</taxon>
        <taxon>Branchiopoda</taxon>
        <taxon>Diplostraca</taxon>
        <taxon>Cladocera</taxon>
        <taxon>Anomopoda</taxon>
        <taxon>Daphniidae</taxon>
        <taxon>Daphnia</taxon>
    </lineage>
</organism>
<gene>
    <name evidence="1" type="ORF">DAPPUDRAFT_257982</name>
</gene>
<name>E9HEK7_DAPPU</name>
<reference evidence="1 2" key="1">
    <citation type="journal article" date="2011" name="Science">
        <title>The ecoresponsive genome of Daphnia pulex.</title>
        <authorList>
            <person name="Colbourne J.K."/>
            <person name="Pfrender M.E."/>
            <person name="Gilbert D."/>
            <person name="Thomas W.K."/>
            <person name="Tucker A."/>
            <person name="Oakley T.H."/>
            <person name="Tokishita S."/>
            <person name="Aerts A."/>
            <person name="Arnold G.J."/>
            <person name="Basu M.K."/>
            <person name="Bauer D.J."/>
            <person name="Caceres C.E."/>
            <person name="Carmel L."/>
            <person name="Casola C."/>
            <person name="Choi J.H."/>
            <person name="Detter J.C."/>
            <person name="Dong Q."/>
            <person name="Dusheyko S."/>
            <person name="Eads B.D."/>
            <person name="Frohlich T."/>
            <person name="Geiler-Samerotte K.A."/>
            <person name="Gerlach D."/>
            <person name="Hatcher P."/>
            <person name="Jogdeo S."/>
            <person name="Krijgsveld J."/>
            <person name="Kriventseva E.V."/>
            <person name="Kultz D."/>
            <person name="Laforsch C."/>
            <person name="Lindquist E."/>
            <person name="Lopez J."/>
            <person name="Manak J.R."/>
            <person name="Muller J."/>
            <person name="Pangilinan J."/>
            <person name="Patwardhan R.P."/>
            <person name="Pitluck S."/>
            <person name="Pritham E.J."/>
            <person name="Rechtsteiner A."/>
            <person name="Rho M."/>
            <person name="Rogozin I.B."/>
            <person name="Sakarya O."/>
            <person name="Salamov A."/>
            <person name="Schaack S."/>
            <person name="Shapiro H."/>
            <person name="Shiga Y."/>
            <person name="Skalitzky C."/>
            <person name="Smith Z."/>
            <person name="Souvorov A."/>
            <person name="Sung W."/>
            <person name="Tang Z."/>
            <person name="Tsuchiya D."/>
            <person name="Tu H."/>
            <person name="Vos H."/>
            <person name="Wang M."/>
            <person name="Wolf Y.I."/>
            <person name="Yamagata H."/>
            <person name="Yamada T."/>
            <person name="Ye Y."/>
            <person name="Shaw J.R."/>
            <person name="Andrews J."/>
            <person name="Crease T.J."/>
            <person name="Tang H."/>
            <person name="Lucas S.M."/>
            <person name="Robertson H.M."/>
            <person name="Bork P."/>
            <person name="Koonin E.V."/>
            <person name="Zdobnov E.M."/>
            <person name="Grigoriev I.V."/>
            <person name="Lynch M."/>
            <person name="Boore J.L."/>
        </authorList>
    </citation>
    <scope>NUCLEOTIDE SEQUENCE [LARGE SCALE GENOMIC DNA]</scope>
</reference>
<protein>
    <submittedName>
        <fullName evidence="1">Uncharacterized protein</fullName>
    </submittedName>
</protein>
<keyword evidence="2" id="KW-1185">Reference proteome</keyword>
<dbReference type="KEGG" id="dpx:DAPPUDRAFT_257982"/>
<accession>E9HEK7</accession>
<evidence type="ECO:0000313" key="1">
    <source>
        <dbReference type="EMBL" id="EFX69770.1"/>
    </source>
</evidence>
<sequence>MYESEIIIECMMPIIKQQDGVKELEWIQKQTSAIHEQQTCYEELQVFMKKVVPEYFEKCCDPSCK</sequence>
<dbReference type="InParanoid" id="E9HEK7"/>
<evidence type="ECO:0000313" key="2">
    <source>
        <dbReference type="Proteomes" id="UP000000305"/>
    </source>
</evidence>
<dbReference type="EMBL" id="GL732630">
    <property type="protein sequence ID" value="EFX69770.1"/>
    <property type="molecule type" value="Genomic_DNA"/>
</dbReference>
<proteinExistence type="predicted"/>
<dbReference type="HOGENOM" id="CLU_2851910_0_0_1"/>